<dbReference type="PROSITE" id="PS50238">
    <property type="entry name" value="RHOGAP"/>
    <property type="match status" value="1"/>
</dbReference>
<evidence type="ECO:0000313" key="4">
    <source>
        <dbReference type="Proteomes" id="UP000077051"/>
    </source>
</evidence>
<sequence length="145" mass="16090">MYCLTLIGNTQGGVFGIPLEMSIKYAKTTVGYVDDDGIKHTKAGAIPIVVAKCGSYLKKNGLETEGIFRISGNFKRVNALEFQFDQSASSYGLDLNWEGYTVHDAASVLRRYLNKLPDPVIPFDYYQKFRDVMSKCIADTVLVSS</sequence>
<protein>
    <recommendedName>
        <fullName evidence="2">Rho-GAP domain-containing protein</fullName>
    </recommendedName>
</protein>
<reference evidence="3 4" key="1">
    <citation type="submission" date="2015-06" db="EMBL/GenBank/DDBJ databases">
        <title>Expansion of signal transduction pathways in fungi by whole-genome duplication.</title>
        <authorList>
            <consortium name="DOE Joint Genome Institute"/>
            <person name="Corrochano L.M."/>
            <person name="Kuo A."/>
            <person name="Marcet-Houben M."/>
            <person name="Polaino S."/>
            <person name="Salamov A."/>
            <person name="Villalobos J.M."/>
            <person name="Alvarez M.I."/>
            <person name="Avalos J."/>
            <person name="Benito E.P."/>
            <person name="Benoit I."/>
            <person name="Burger G."/>
            <person name="Camino L.P."/>
            <person name="Canovas D."/>
            <person name="Cerda-Olmedo E."/>
            <person name="Cheng J.-F."/>
            <person name="Dominguez A."/>
            <person name="Elias M."/>
            <person name="Eslava A.P."/>
            <person name="Glaser F."/>
            <person name="Grimwood J."/>
            <person name="Gutierrez G."/>
            <person name="Heitman J."/>
            <person name="Henrissat B."/>
            <person name="Iturriaga E.A."/>
            <person name="Lang B.F."/>
            <person name="Lavin J.L."/>
            <person name="Lee S."/>
            <person name="Li W."/>
            <person name="Lindquist E."/>
            <person name="Lopez-Garcia S."/>
            <person name="Luque E.M."/>
            <person name="Marcos A.T."/>
            <person name="Martin J."/>
            <person name="Mccluskey K."/>
            <person name="Medina H.R."/>
            <person name="Miralles-Duran A."/>
            <person name="Miyazaki A."/>
            <person name="Munoz-Torres E."/>
            <person name="Oguiza J.A."/>
            <person name="Ohm R."/>
            <person name="Olmedo M."/>
            <person name="Orejas M."/>
            <person name="Ortiz-Castellanos L."/>
            <person name="Pisabarro A.G."/>
            <person name="Rodriguez-Romero J."/>
            <person name="Ruiz-Herrera J."/>
            <person name="Ruiz-Vazquez R."/>
            <person name="Sanz C."/>
            <person name="Schackwitz W."/>
            <person name="Schmutz J."/>
            <person name="Shahriari M."/>
            <person name="Shelest E."/>
            <person name="Silva-Franco F."/>
            <person name="Soanes D."/>
            <person name="Syed K."/>
            <person name="Tagua V.G."/>
            <person name="Talbot N.J."/>
            <person name="Thon M."/>
            <person name="De Vries R.P."/>
            <person name="Wiebenga A."/>
            <person name="Yadav J.S."/>
            <person name="Braun E.L."/>
            <person name="Baker S."/>
            <person name="Garre V."/>
            <person name="Horwitz B."/>
            <person name="Torres-Martinez S."/>
            <person name="Idnurm A."/>
            <person name="Herrera-Estrella A."/>
            <person name="Gabaldon T."/>
            <person name="Grigoriev I.V."/>
        </authorList>
    </citation>
    <scope>NUCLEOTIDE SEQUENCE [LARGE SCALE GENOMIC DNA]</scope>
    <source>
        <strain evidence="3 4">CBS 277.49</strain>
    </source>
</reference>
<comment type="caution">
    <text evidence="3">The sequence shown here is derived from an EMBL/GenBank/DDBJ whole genome shotgun (WGS) entry which is preliminary data.</text>
</comment>
<dbReference type="Pfam" id="PF00620">
    <property type="entry name" value="RhoGAP"/>
    <property type="match status" value="1"/>
</dbReference>
<feature type="domain" description="Rho-GAP" evidence="2">
    <location>
        <begin position="33"/>
        <end position="145"/>
    </location>
</feature>
<dbReference type="VEuPathDB" id="FungiDB:MUCCIDRAFT_137203"/>
<dbReference type="InterPro" id="IPR051025">
    <property type="entry name" value="RhoGAP"/>
</dbReference>
<evidence type="ECO:0000256" key="1">
    <source>
        <dbReference type="ARBA" id="ARBA00022468"/>
    </source>
</evidence>
<dbReference type="GO" id="GO:0005938">
    <property type="term" value="C:cell cortex"/>
    <property type="evidence" value="ECO:0007669"/>
    <property type="project" value="TreeGrafter"/>
</dbReference>
<keyword evidence="1" id="KW-0343">GTPase activation</keyword>
<dbReference type="AlphaFoldDB" id="A0A168N4N7"/>
<dbReference type="STRING" id="747725.A0A168N4N7"/>
<dbReference type="Proteomes" id="UP000077051">
    <property type="component" value="Unassembled WGS sequence"/>
</dbReference>
<dbReference type="GO" id="GO:0005096">
    <property type="term" value="F:GTPase activator activity"/>
    <property type="evidence" value="ECO:0007669"/>
    <property type="project" value="UniProtKB-KW"/>
</dbReference>
<proteinExistence type="predicted"/>
<dbReference type="InterPro" id="IPR000198">
    <property type="entry name" value="RhoGAP_dom"/>
</dbReference>
<dbReference type="PANTHER" id="PTHR15228">
    <property type="entry name" value="SPERMATHECAL PHYSIOLOGY VARIANT"/>
    <property type="match status" value="1"/>
</dbReference>
<dbReference type="Gene3D" id="1.10.555.10">
    <property type="entry name" value="Rho GTPase activation protein"/>
    <property type="match status" value="1"/>
</dbReference>
<dbReference type="PANTHER" id="PTHR15228:SF25">
    <property type="entry name" value="F-BAR DOMAIN-CONTAINING PROTEIN"/>
    <property type="match status" value="1"/>
</dbReference>
<dbReference type="SUPFAM" id="SSF48350">
    <property type="entry name" value="GTPase activation domain, GAP"/>
    <property type="match status" value="1"/>
</dbReference>
<evidence type="ECO:0000313" key="3">
    <source>
        <dbReference type="EMBL" id="OAD05777.1"/>
    </source>
</evidence>
<dbReference type="GO" id="GO:0060237">
    <property type="term" value="P:regulation of fungal-type cell wall organization"/>
    <property type="evidence" value="ECO:0007669"/>
    <property type="project" value="TreeGrafter"/>
</dbReference>
<dbReference type="OrthoDB" id="3196451at2759"/>
<dbReference type="SMART" id="SM00324">
    <property type="entry name" value="RhoGAP"/>
    <property type="match status" value="1"/>
</dbReference>
<name>A0A168N4N7_MUCCL</name>
<dbReference type="EMBL" id="AMYB01000002">
    <property type="protein sequence ID" value="OAD05777.1"/>
    <property type="molecule type" value="Genomic_DNA"/>
</dbReference>
<keyword evidence="4" id="KW-1185">Reference proteome</keyword>
<dbReference type="GO" id="GO:0007165">
    <property type="term" value="P:signal transduction"/>
    <property type="evidence" value="ECO:0007669"/>
    <property type="project" value="InterPro"/>
</dbReference>
<accession>A0A168N4N7</accession>
<dbReference type="InterPro" id="IPR008936">
    <property type="entry name" value="Rho_GTPase_activation_prot"/>
</dbReference>
<organism evidence="3 4">
    <name type="scientific">Mucor lusitanicus CBS 277.49</name>
    <dbReference type="NCBI Taxonomy" id="747725"/>
    <lineage>
        <taxon>Eukaryota</taxon>
        <taxon>Fungi</taxon>
        <taxon>Fungi incertae sedis</taxon>
        <taxon>Mucoromycota</taxon>
        <taxon>Mucoromycotina</taxon>
        <taxon>Mucoromycetes</taxon>
        <taxon>Mucorales</taxon>
        <taxon>Mucorineae</taxon>
        <taxon>Mucoraceae</taxon>
        <taxon>Mucor</taxon>
    </lineage>
</organism>
<evidence type="ECO:0000259" key="2">
    <source>
        <dbReference type="PROSITE" id="PS50238"/>
    </source>
</evidence>
<gene>
    <name evidence="3" type="ORF">MUCCIDRAFT_137203</name>
</gene>